<sequence>MNKNESFRDVCLRESRIPADQEFFDTVTHHGREYQKYSIDNGVYFCPIDEDEMDRLEAMHSVFCRVFDNRLIFPPIRNPRRILDCGFGAGNWAIDVAERYPNCEVTGIDVSPHMIPEDIPDNFDPQIDDLNGRFTFPSNHFDLVHSQMMAGGIHSNRWRSYLADIFRVTRPGGWCQMVEIYFNAQSDNGTLTNDHALRRWSRRYLRGVQPYKDPRSPLQMEAMLRSAGFVDIEARVLTLPIHALSKARELTFTDGFVDERERNIGLANRENIHRLLSSMAVYPFTEFLGMSIAEVQILVAQARSEASNPAFKVRVYRQKAQEMNIA</sequence>
<accession>A0A2N3N920</accession>
<dbReference type="GO" id="GO:0008168">
    <property type="term" value="F:methyltransferase activity"/>
    <property type="evidence" value="ECO:0007669"/>
    <property type="project" value="TreeGrafter"/>
</dbReference>
<comment type="caution">
    <text evidence="3">The sequence shown here is derived from an EMBL/GenBank/DDBJ whole genome shotgun (WGS) entry which is preliminary data.</text>
</comment>
<dbReference type="SUPFAM" id="SSF53335">
    <property type="entry name" value="S-adenosyl-L-methionine-dependent methyltransferases"/>
    <property type="match status" value="1"/>
</dbReference>
<evidence type="ECO:0000256" key="1">
    <source>
        <dbReference type="ARBA" id="ARBA00038158"/>
    </source>
</evidence>
<name>A0A2N3N920_9PEZI</name>
<dbReference type="Proteomes" id="UP000233524">
    <property type="component" value="Unassembled WGS sequence"/>
</dbReference>
<dbReference type="STRING" id="41688.A0A2N3N920"/>
<dbReference type="AlphaFoldDB" id="A0A2N3N920"/>
<dbReference type="EMBL" id="NLAX01000010">
    <property type="protein sequence ID" value="PKS08897.1"/>
    <property type="molecule type" value="Genomic_DNA"/>
</dbReference>
<feature type="domain" description="Methyltransferase" evidence="2">
    <location>
        <begin position="82"/>
        <end position="173"/>
    </location>
</feature>
<gene>
    <name evidence="3" type="ORF">jhhlp_003510</name>
</gene>
<organism evidence="3 4">
    <name type="scientific">Lomentospora prolificans</name>
    <dbReference type="NCBI Taxonomy" id="41688"/>
    <lineage>
        <taxon>Eukaryota</taxon>
        <taxon>Fungi</taxon>
        <taxon>Dikarya</taxon>
        <taxon>Ascomycota</taxon>
        <taxon>Pezizomycotina</taxon>
        <taxon>Sordariomycetes</taxon>
        <taxon>Hypocreomycetidae</taxon>
        <taxon>Microascales</taxon>
        <taxon>Microascaceae</taxon>
        <taxon>Lomentospora</taxon>
    </lineage>
</organism>
<evidence type="ECO:0000313" key="3">
    <source>
        <dbReference type="EMBL" id="PKS08897.1"/>
    </source>
</evidence>
<dbReference type="InterPro" id="IPR029063">
    <property type="entry name" value="SAM-dependent_MTases_sf"/>
</dbReference>
<protein>
    <recommendedName>
        <fullName evidence="2">Methyltransferase domain-containing protein</fullName>
    </recommendedName>
</protein>
<dbReference type="VEuPathDB" id="FungiDB:jhhlp_003510"/>
<dbReference type="InterPro" id="IPR041698">
    <property type="entry name" value="Methyltransf_25"/>
</dbReference>
<evidence type="ECO:0000259" key="2">
    <source>
        <dbReference type="Pfam" id="PF13649"/>
    </source>
</evidence>
<dbReference type="Pfam" id="PF13649">
    <property type="entry name" value="Methyltransf_25"/>
    <property type="match status" value="1"/>
</dbReference>
<dbReference type="Gene3D" id="3.40.50.150">
    <property type="entry name" value="Vaccinia Virus protein VP39"/>
    <property type="match status" value="1"/>
</dbReference>
<dbReference type="PANTHER" id="PTHR43591:SF24">
    <property type="entry name" value="2-METHOXY-6-POLYPRENYL-1,4-BENZOQUINOL METHYLASE, MITOCHONDRIAL"/>
    <property type="match status" value="1"/>
</dbReference>
<dbReference type="CDD" id="cd02440">
    <property type="entry name" value="AdoMet_MTases"/>
    <property type="match status" value="1"/>
</dbReference>
<keyword evidence="4" id="KW-1185">Reference proteome</keyword>
<reference evidence="3 4" key="1">
    <citation type="journal article" date="2017" name="G3 (Bethesda)">
        <title>First Draft Genome Sequence of the Pathogenic Fungus Lomentospora prolificans (Formerly Scedosporium prolificans).</title>
        <authorList>
            <person name="Luo R."/>
            <person name="Zimin A."/>
            <person name="Workman R."/>
            <person name="Fan Y."/>
            <person name="Pertea G."/>
            <person name="Grossman N."/>
            <person name="Wear M.P."/>
            <person name="Jia B."/>
            <person name="Miller H."/>
            <person name="Casadevall A."/>
            <person name="Timp W."/>
            <person name="Zhang S.X."/>
            <person name="Salzberg S.L."/>
        </authorList>
    </citation>
    <scope>NUCLEOTIDE SEQUENCE [LARGE SCALE GENOMIC DNA]</scope>
    <source>
        <strain evidence="3 4">JHH-5317</strain>
    </source>
</reference>
<dbReference type="PANTHER" id="PTHR43591">
    <property type="entry name" value="METHYLTRANSFERASE"/>
    <property type="match status" value="1"/>
</dbReference>
<comment type="similarity">
    <text evidence="1">Belongs to the methyltransferase superfamily. LaeA methyltransferase family.</text>
</comment>
<evidence type="ECO:0000313" key="4">
    <source>
        <dbReference type="Proteomes" id="UP000233524"/>
    </source>
</evidence>
<dbReference type="InParanoid" id="A0A2N3N920"/>
<dbReference type="OrthoDB" id="506498at2759"/>
<proteinExistence type="inferred from homology"/>